<feature type="compositionally biased region" description="Polar residues" evidence="1">
    <location>
        <begin position="21"/>
        <end position="36"/>
    </location>
</feature>
<name>A0A397ZLA9_BRACM</name>
<gene>
    <name evidence="2" type="ORF">BRARA_D00354</name>
</gene>
<dbReference type="Proteomes" id="UP000264353">
    <property type="component" value="Chromosome A4"/>
</dbReference>
<evidence type="ECO:0000313" key="2">
    <source>
        <dbReference type="EMBL" id="RID65134.1"/>
    </source>
</evidence>
<sequence length="79" mass="8521">MEAHRSVSGKLQRKPMGDCANTVSRTSQQTSAFSTNPSLISSLKRLASSRSTSTCVRPVARRISADLGFPAPTSKLVLW</sequence>
<accession>A0A397ZLA9</accession>
<evidence type="ECO:0000256" key="1">
    <source>
        <dbReference type="SAM" id="MobiDB-lite"/>
    </source>
</evidence>
<protein>
    <submittedName>
        <fullName evidence="2">Uncharacterized protein</fullName>
    </submittedName>
</protein>
<dbReference type="EMBL" id="CM010631">
    <property type="protein sequence ID" value="RID65134.1"/>
    <property type="molecule type" value="Genomic_DNA"/>
</dbReference>
<dbReference type="AlphaFoldDB" id="A0A397ZLA9"/>
<evidence type="ECO:0000313" key="3">
    <source>
        <dbReference type="Proteomes" id="UP000264353"/>
    </source>
</evidence>
<reference evidence="2 3" key="1">
    <citation type="submission" date="2018-06" db="EMBL/GenBank/DDBJ databases">
        <title>WGS assembly of Brassica rapa FPsc.</title>
        <authorList>
            <person name="Bowman J."/>
            <person name="Kohchi T."/>
            <person name="Yamato K."/>
            <person name="Jenkins J."/>
            <person name="Shu S."/>
            <person name="Ishizaki K."/>
            <person name="Yamaoka S."/>
            <person name="Nishihama R."/>
            <person name="Nakamura Y."/>
            <person name="Berger F."/>
            <person name="Adam C."/>
            <person name="Aki S."/>
            <person name="Althoff F."/>
            <person name="Araki T."/>
            <person name="Arteaga-Vazquez M."/>
            <person name="Balasubrmanian S."/>
            <person name="Bauer D."/>
            <person name="Boehm C."/>
            <person name="Briginshaw L."/>
            <person name="Caballero-Perez J."/>
            <person name="Catarino B."/>
            <person name="Chen F."/>
            <person name="Chiyoda S."/>
            <person name="Chovatia M."/>
            <person name="Davies K."/>
            <person name="Delmans M."/>
            <person name="Demura T."/>
            <person name="Dierschke T."/>
            <person name="Dolan L."/>
            <person name="Dorantes-Acosta A."/>
            <person name="Eklund D."/>
            <person name="Florent S."/>
            <person name="Flores-Sandoval E."/>
            <person name="Fujiyama A."/>
            <person name="Fukuzawa H."/>
            <person name="Galik B."/>
            <person name="Grimanelli D."/>
            <person name="Grimwood J."/>
            <person name="Grossniklaus U."/>
            <person name="Hamada T."/>
            <person name="Haseloff J."/>
            <person name="Hetherington A."/>
            <person name="Higo A."/>
            <person name="Hirakawa Y."/>
            <person name="Hundley H."/>
            <person name="Ikeda Y."/>
            <person name="Inoue K."/>
            <person name="Inoue S."/>
            <person name="Ishida S."/>
            <person name="Jia Q."/>
            <person name="Kakita M."/>
            <person name="Kanazawa T."/>
            <person name="Kawai Y."/>
            <person name="Kawashima T."/>
            <person name="Kennedy M."/>
            <person name="Kinose K."/>
            <person name="Kinoshita T."/>
            <person name="Kohara Y."/>
            <person name="Koide E."/>
            <person name="Komatsu K."/>
            <person name="Kopischke S."/>
            <person name="Kubo M."/>
            <person name="Kyozuka J."/>
            <person name="Lagercrantz U."/>
            <person name="Lin S."/>
            <person name="Lindquist E."/>
            <person name="Lipzen A."/>
            <person name="Lu C."/>
            <person name="Luna E."/>
            <person name="Martienssen R."/>
            <person name="Minamino N."/>
            <person name="Mizutani M."/>
            <person name="Mizutani M."/>
            <person name="Mochizuki N."/>
            <person name="Monte I."/>
            <person name="Mosher R."/>
            <person name="Nagasaki H."/>
            <person name="Nakagami H."/>
            <person name="Naramoto S."/>
            <person name="Nishitani K."/>
            <person name="Ohtani M."/>
            <person name="Okamoto T."/>
            <person name="Okumura M."/>
            <person name="Phillips J."/>
            <person name="Pollak B."/>
            <person name="Reinders A."/>
            <person name="Roevekamp M."/>
            <person name="Sano R."/>
            <person name="Sawa S."/>
            <person name="Schmid M."/>
            <person name="Shirakawa M."/>
            <person name="Solano R."/>
            <person name="Spunde A."/>
            <person name="Suetsugu N."/>
            <person name="Sugano S."/>
            <person name="Sugiyama A."/>
            <person name="Sun R."/>
            <person name="Suzuki Y."/>
            <person name="Takenaka M."/>
            <person name="Takezawa D."/>
            <person name="Tomogane H."/>
            <person name="Tsuzuki M."/>
            <person name="Ueda T."/>
            <person name="Umeda M."/>
            <person name="Ward J."/>
            <person name="Watanabe Y."/>
            <person name="Yazaki K."/>
            <person name="Yokoyama R."/>
            <person name="Yoshitake Y."/>
            <person name="Yotsui I."/>
            <person name="Zachgo S."/>
            <person name="Schmutz J."/>
        </authorList>
    </citation>
    <scope>NUCLEOTIDE SEQUENCE [LARGE SCALE GENOMIC DNA]</scope>
    <source>
        <strain evidence="3">cv. B-3</strain>
    </source>
</reference>
<organism evidence="2 3">
    <name type="scientific">Brassica campestris</name>
    <name type="common">Field mustard</name>
    <dbReference type="NCBI Taxonomy" id="3711"/>
    <lineage>
        <taxon>Eukaryota</taxon>
        <taxon>Viridiplantae</taxon>
        <taxon>Streptophyta</taxon>
        <taxon>Embryophyta</taxon>
        <taxon>Tracheophyta</taxon>
        <taxon>Spermatophyta</taxon>
        <taxon>Magnoliopsida</taxon>
        <taxon>eudicotyledons</taxon>
        <taxon>Gunneridae</taxon>
        <taxon>Pentapetalae</taxon>
        <taxon>rosids</taxon>
        <taxon>malvids</taxon>
        <taxon>Brassicales</taxon>
        <taxon>Brassicaceae</taxon>
        <taxon>Brassiceae</taxon>
        <taxon>Brassica</taxon>
    </lineage>
</organism>
<proteinExistence type="predicted"/>
<feature type="region of interest" description="Disordered" evidence="1">
    <location>
        <begin position="1"/>
        <end position="36"/>
    </location>
</feature>